<dbReference type="AlphaFoldDB" id="A0A0G4PX99"/>
<keyword evidence="3" id="KW-1185">Reference proteome</keyword>
<keyword evidence="1" id="KW-0472">Membrane</keyword>
<dbReference type="GO" id="GO:0009116">
    <property type="term" value="P:nucleoside metabolic process"/>
    <property type="evidence" value="ECO:0007669"/>
    <property type="project" value="InterPro"/>
</dbReference>
<evidence type="ECO:0000256" key="1">
    <source>
        <dbReference type="SAM" id="Phobius"/>
    </source>
</evidence>
<reference evidence="2 3" key="1">
    <citation type="journal article" date="2014" name="Nat. Commun.">
        <title>Multiple recent horizontal transfers of a large genomic region in cheese making fungi.</title>
        <authorList>
            <person name="Cheeseman K."/>
            <person name="Ropars J."/>
            <person name="Renault P."/>
            <person name="Dupont J."/>
            <person name="Gouzy J."/>
            <person name="Branca A."/>
            <person name="Abraham A.L."/>
            <person name="Ceppi M."/>
            <person name="Conseiller E."/>
            <person name="Debuchy R."/>
            <person name="Malagnac F."/>
            <person name="Goarin A."/>
            <person name="Silar P."/>
            <person name="Lacoste S."/>
            <person name="Sallet E."/>
            <person name="Bensimon A."/>
            <person name="Giraud T."/>
            <person name="Brygoo Y."/>
        </authorList>
    </citation>
    <scope>NUCLEOTIDE SEQUENCE [LARGE SCALE GENOMIC DNA]</scope>
    <source>
        <strain evidence="3">FM 013</strain>
    </source>
</reference>
<protein>
    <submittedName>
        <fullName evidence="2">Str. FM013</fullName>
    </submittedName>
</protein>
<keyword evidence="1" id="KW-1133">Transmembrane helix</keyword>
<gene>
    <name evidence="2" type="ORF">PCAMFM013_S059g000030</name>
</gene>
<evidence type="ECO:0000313" key="3">
    <source>
        <dbReference type="Proteomes" id="UP000053732"/>
    </source>
</evidence>
<dbReference type="EMBL" id="HG793192">
    <property type="protein sequence ID" value="CRL30789.1"/>
    <property type="molecule type" value="Genomic_DNA"/>
</dbReference>
<dbReference type="InterPro" id="IPR035994">
    <property type="entry name" value="Nucleoside_phosphorylase_sf"/>
</dbReference>
<keyword evidence="1" id="KW-0812">Transmembrane</keyword>
<dbReference type="Gene3D" id="3.40.50.1580">
    <property type="entry name" value="Nucleoside phosphorylase domain"/>
    <property type="match status" value="1"/>
</dbReference>
<proteinExistence type="predicted"/>
<organism evidence="2 3">
    <name type="scientific">Penicillium camemberti (strain FM 013)</name>
    <dbReference type="NCBI Taxonomy" id="1429867"/>
    <lineage>
        <taxon>Eukaryota</taxon>
        <taxon>Fungi</taxon>
        <taxon>Dikarya</taxon>
        <taxon>Ascomycota</taxon>
        <taxon>Pezizomycotina</taxon>
        <taxon>Eurotiomycetes</taxon>
        <taxon>Eurotiomycetidae</taxon>
        <taxon>Eurotiales</taxon>
        <taxon>Aspergillaceae</taxon>
        <taxon>Penicillium</taxon>
    </lineage>
</organism>
<feature type="transmembrane region" description="Helical" evidence="1">
    <location>
        <begin position="12"/>
        <end position="33"/>
    </location>
</feature>
<accession>A0A0G4PX99</accession>
<evidence type="ECO:0000313" key="2">
    <source>
        <dbReference type="EMBL" id="CRL30789.1"/>
    </source>
</evidence>
<name>A0A0G4PX99_PENC3</name>
<sequence>MAARATLSYDDYTVGIVSAITVAIQLLSSFYSIRFGLMVGIGGGVPNSNIDVRFGDIVKKVEFLNLFLRSEPK</sequence>
<dbReference type="STRING" id="1429867.A0A0G4PX99"/>
<dbReference type="GO" id="GO:0003824">
    <property type="term" value="F:catalytic activity"/>
    <property type="evidence" value="ECO:0007669"/>
    <property type="project" value="InterPro"/>
</dbReference>
<dbReference type="Proteomes" id="UP000053732">
    <property type="component" value="Unassembled WGS sequence"/>
</dbReference>